<feature type="region of interest" description="Disordered" evidence="15">
    <location>
        <begin position="1102"/>
        <end position="1158"/>
    </location>
</feature>
<dbReference type="InterPro" id="IPR057242">
    <property type="entry name" value="PCFS4-like"/>
</dbReference>
<keyword evidence="8 14" id="KW-0175">Coiled coil</keyword>
<feature type="compositionally biased region" description="Polar residues" evidence="15">
    <location>
        <begin position="336"/>
        <end position="351"/>
    </location>
</feature>
<dbReference type="Proteomes" id="UP000494040">
    <property type="component" value="Unassembled WGS sequence"/>
</dbReference>
<dbReference type="RefSeq" id="XP_014243506.1">
    <property type="nucleotide sequence ID" value="XM_014388020.2"/>
</dbReference>
<dbReference type="SUPFAM" id="SSF48464">
    <property type="entry name" value="ENTH/VHS domain"/>
    <property type="match status" value="1"/>
</dbReference>
<feature type="compositionally biased region" description="Basic residues" evidence="15">
    <location>
        <begin position="315"/>
        <end position="330"/>
    </location>
</feature>
<keyword evidence="6" id="KW-0832">Ubl conjugation</keyword>
<organism evidence="17 18">
    <name type="scientific">Cimex lectularius</name>
    <name type="common">Bed bug</name>
    <name type="synonym">Acanthia lectularia</name>
    <dbReference type="NCBI Taxonomy" id="79782"/>
    <lineage>
        <taxon>Eukaryota</taxon>
        <taxon>Metazoa</taxon>
        <taxon>Ecdysozoa</taxon>
        <taxon>Arthropoda</taxon>
        <taxon>Hexapoda</taxon>
        <taxon>Insecta</taxon>
        <taxon>Pterygota</taxon>
        <taxon>Neoptera</taxon>
        <taxon>Paraneoptera</taxon>
        <taxon>Hemiptera</taxon>
        <taxon>Heteroptera</taxon>
        <taxon>Panheteroptera</taxon>
        <taxon>Cimicomorpha</taxon>
        <taxon>Cimicidae</taxon>
        <taxon>Cimex</taxon>
    </lineage>
</organism>
<evidence type="ECO:0000313" key="17">
    <source>
        <dbReference type="EnsemblMetazoa" id="XP_014243506.1"/>
    </source>
</evidence>
<dbReference type="OrthoDB" id="343582at2759"/>
<keyword evidence="9" id="KW-0539">Nucleus</keyword>
<evidence type="ECO:0000256" key="12">
    <source>
        <dbReference type="ARBA" id="ARBA00068814"/>
    </source>
</evidence>
<dbReference type="InterPro" id="IPR048830">
    <property type="entry name" value="PCF11_helical"/>
</dbReference>
<dbReference type="KEGG" id="clec:106663303"/>
<feature type="region of interest" description="Disordered" evidence="15">
    <location>
        <begin position="718"/>
        <end position="822"/>
    </location>
</feature>
<evidence type="ECO:0000256" key="6">
    <source>
        <dbReference type="ARBA" id="ARBA00022843"/>
    </source>
</evidence>
<dbReference type="EnsemblMetazoa" id="XM_014388021.2">
    <property type="protein sequence ID" value="XP_014243507.1"/>
    <property type="gene ID" value="LOC106663303"/>
</dbReference>
<dbReference type="GO" id="GO:0005849">
    <property type="term" value="C:mRNA cleavage factor complex"/>
    <property type="evidence" value="ECO:0007669"/>
    <property type="project" value="TreeGrafter"/>
</dbReference>
<keyword evidence="18" id="KW-1185">Reference proteome</keyword>
<feature type="region of interest" description="Disordered" evidence="15">
    <location>
        <begin position="223"/>
        <end position="514"/>
    </location>
</feature>
<keyword evidence="3" id="KW-1017">Isopeptide bond</keyword>
<evidence type="ECO:0000256" key="2">
    <source>
        <dbReference type="ARBA" id="ARBA00022481"/>
    </source>
</evidence>
<dbReference type="GO" id="GO:0006369">
    <property type="term" value="P:termination of RNA polymerase II transcription"/>
    <property type="evidence" value="ECO:0007669"/>
    <property type="project" value="InterPro"/>
</dbReference>
<protein>
    <recommendedName>
        <fullName evidence="12">Pre-mRNA cleavage complex 2 protein Pcf11</fullName>
    </recommendedName>
    <alternativeName>
        <fullName evidence="13">Pre-mRNA cleavage complex II protein Pcf11</fullName>
    </alternativeName>
</protein>
<evidence type="ECO:0000256" key="10">
    <source>
        <dbReference type="ARBA" id="ARBA00057101"/>
    </source>
</evidence>
<evidence type="ECO:0000256" key="7">
    <source>
        <dbReference type="ARBA" id="ARBA00022990"/>
    </source>
</evidence>
<reference evidence="17" key="1">
    <citation type="submission" date="2022-01" db="UniProtKB">
        <authorList>
            <consortium name="EnsemblMetazoa"/>
        </authorList>
    </citation>
    <scope>IDENTIFICATION</scope>
</reference>
<feature type="region of interest" description="Disordered" evidence="15">
    <location>
        <begin position="1449"/>
        <end position="1502"/>
    </location>
</feature>
<evidence type="ECO:0000256" key="13">
    <source>
        <dbReference type="ARBA" id="ARBA00083113"/>
    </source>
</evidence>
<evidence type="ECO:0000256" key="11">
    <source>
        <dbReference type="ARBA" id="ARBA00063659"/>
    </source>
</evidence>
<dbReference type="InterPro" id="IPR047415">
    <property type="entry name" value="Pcf11_CID"/>
</dbReference>
<evidence type="ECO:0000259" key="16">
    <source>
        <dbReference type="PROSITE" id="PS51391"/>
    </source>
</evidence>
<evidence type="ECO:0000313" key="18">
    <source>
        <dbReference type="Proteomes" id="UP000494040"/>
    </source>
</evidence>
<evidence type="ECO:0000256" key="8">
    <source>
        <dbReference type="ARBA" id="ARBA00023054"/>
    </source>
</evidence>
<dbReference type="GO" id="GO:0000993">
    <property type="term" value="F:RNA polymerase II complex binding"/>
    <property type="evidence" value="ECO:0007669"/>
    <property type="project" value="InterPro"/>
</dbReference>
<dbReference type="PROSITE" id="PS51391">
    <property type="entry name" value="CID"/>
    <property type="match status" value="1"/>
</dbReference>
<feature type="compositionally biased region" description="Polar residues" evidence="15">
    <location>
        <begin position="492"/>
        <end position="514"/>
    </location>
</feature>
<evidence type="ECO:0000256" key="3">
    <source>
        <dbReference type="ARBA" id="ARBA00022499"/>
    </source>
</evidence>
<dbReference type="CDD" id="cd16982">
    <property type="entry name" value="CID_Pcf11"/>
    <property type="match status" value="1"/>
</dbReference>
<dbReference type="RefSeq" id="XP_014243507.1">
    <property type="nucleotide sequence ID" value="XM_014388021.2"/>
</dbReference>
<evidence type="ECO:0000256" key="14">
    <source>
        <dbReference type="SAM" id="Coils"/>
    </source>
</evidence>
<feature type="compositionally biased region" description="Basic and acidic residues" evidence="15">
    <location>
        <begin position="1454"/>
        <end position="1477"/>
    </location>
</feature>
<feature type="compositionally biased region" description="Basic and acidic residues" evidence="15">
    <location>
        <begin position="1488"/>
        <end position="1497"/>
    </location>
</feature>
<evidence type="ECO:0000256" key="9">
    <source>
        <dbReference type="ARBA" id="ARBA00023242"/>
    </source>
</evidence>
<dbReference type="InterPro" id="IPR006569">
    <property type="entry name" value="CID_dom"/>
</dbReference>
<proteinExistence type="predicted"/>
<evidence type="ECO:0000256" key="15">
    <source>
        <dbReference type="SAM" id="MobiDB-lite"/>
    </source>
</evidence>
<keyword evidence="7" id="KW-0007">Acetylation</keyword>
<feature type="compositionally biased region" description="Basic and acidic residues" evidence="15">
    <location>
        <begin position="237"/>
        <end position="251"/>
    </location>
</feature>
<dbReference type="GO" id="GO:0005737">
    <property type="term" value="C:cytoplasm"/>
    <property type="evidence" value="ECO:0007669"/>
    <property type="project" value="TreeGrafter"/>
</dbReference>
<feature type="compositionally biased region" description="Basic and acidic residues" evidence="15">
    <location>
        <begin position="354"/>
        <end position="378"/>
    </location>
</feature>
<comment type="subunit">
    <text evidence="11">Associates with the phosphorylated CTD domain of POLR2A /RNA polymerase II.</text>
</comment>
<sequence length="1679" mass="189306">MSKDVAEEYTSSLNDLTVNSKPLINMLTMLAEDYIEHAPIIVKAVEVHLQKVQGDVKLPVLYLIDSIVKNVKRDYIPLFTQNIVSTFCSVFAKVDEKVKLQMFKLRQTWNDIFPKKKLYALDARVNAMDPEWPITISPQAVRIHVNPKFFQPQSTTPVPTDVTSISSESAIQEEILKHRKELLELQKKKVELELIQTKAILEERQKKIENQTNAMIMRNDTILAGSSSSGKQPRLKFSKDEPKTSEKEKSLNSENTTFRTRDPRIRVKESNEKATLSSTVVKSSTAPPKIKIPKSFDQSVSSSSSSSKVSPSSAKNKKNKKSKKTKSHHTSKYEVSVNNEVSKEASSQQAQPEDVLRKESKSMKVSERNKLNEEKQVKTTDASGASHNYRSNTWTPDARSTSPKAQSSEMTVAESVSESQKPQSVDKITKEKTTPPNKSDLIEIDITSDSSNTPPIISPIKFKGSNMHSHKKKLEKKTAKTKSEKRKHTHVENTSMQMEETSANDKTNTGALPLVNNSKDIDLRLLPSHNKTMANTAEIDDLESKNKMMDTLFGPQDVDLRTFPLQPPTPPPPIISRRGDQENSIPSNAIHSQTSGNWANYKGTKSDETPYTKKFNKNSTDRLGRPFFYNEDKVKDSEKFEEEAPEECISDNCNLIIKQAEEQLNSGNITFSQYNSMLKAVIKINEERKLQEALKQDELNQDHFGMDVEENELPKESFGYMDHSENSSGFKRKYDDASYNGDEFEQGDSSKQKPDSRKRTKVHVSDPPVNRLPNDRGRYGNRYDNQSSTRGGGNQKPWLQKSSRPHPTPVRGDFKRWPHPTRQIFEPNKAPFRYRGPIPPVTVPPLPPPPPPLHLNQFGNMRGAMGTGINHLPRADPHVLEIIAKDTMKNIIYEGVPREVRFYGDTAIIMLSWDDPREITFQPGSKTLVIDDREVFTLQFNAPYKEFIVDGARVNIRLGAPTRELYIDGMFYEVIFGGAPVNIMFGGRMHSVCMPGPTPQVKFSDVKRTDLVAGKVNLIVDANEMFPIYLDAKPQRFEIERVPYILRFVEALQTVVINGVPFKIEFGGTPVPIYFQGAKHYLRLSVLPRGIKPGYINIVNMEGGRLPSPPPSVSPPTTSSTASQNSDRNGIDKTSAINSVNTEVDEVKPQKSPTVSLGNDQPLELLASLMPGSFTPPSVGQSYSAELTTESSTASTITTDVTTTTSTVTTSTVPDMINVSELLKKLVAVGIVPAVNKEKEKESSEDLSTLKMVDFSQPETLKVKQPALVTRLYSGIQCSSCGVRFSPEETVKYSQHLDWHFRQNRRDRDSARIAQSRKWNYDVSDWIQYQEIEDLEERAQSWFEMQEKKTVEGDEMIEEEPSVVIEKDEDNASCCICQDRFEVFYNEEKEEWHLRMAVRMEEKLYHPMCYKDYQDNLLKEDTQFQESSYFLQDENETIEIVDDSVTESTVISIEDEKSPKESGKGIVEETEKEETKSTPEPPAPEEVQGEKTPHADSDSDDDILQIEVIEPTIESFEILDEDDDDVKDNTEEKKPMIIDDSEKLNNSDDGLETDFTNIVIKKEKEVILPEPAITSHHTTIISSIDGNVELDEAPPLVQPKKININITSSLTKSKKLRDSDRIQLPTNTVTEFNVKESSQPLPPGELFPACVKPKIHKAKLTELPPVNKGVELSGLCCLM</sequence>
<feature type="compositionally biased region" description="Low complexity" evidence="15">
    <location>
        <begin position="299"/>
        <end position="314"/>
    </location>
</feature>
<feature type="compositionally biased region" description="Polar residues" evidence="15">
    <location>
        <begin position="379"/>
        <end position="423"/>
    </location>
</feature>
<dbReference type="GO" id="GO:0003729">
    <property type="term" value="F:mRNA binding"/>
    <property type="evidence" value="ECO:0007669"/>
    <property type="project" value="InterPro"/>
</dbReference>
<dbReference type="InterPro" id="IPR045154">
    <property type="entry name" value="PCF11-like"/>
</dbReference>
<feature type="compositionally biased region" description="Basic and acidic residues" evidence="15">
    <location>
        <begin position="259"/>
        <end position="272"/>
    </location>
</feature>
<comment type="subcellular location">
    <subcellularLocation>
        <location evidence="1">Nucleus</location>
    </subcellularLocation>
</comment>
<keyword evidence="2" id="KW-0488">Methylation</keyword>
<feature type="domain" description="CID" evidence="16">
    <location>
        <begin position="1"/>
        <end position="129"/>
    </location>
</feature>
<dbReference type="PANTHER" id="PTHR15921:SF3">
    <property type="entry name" value="PRE-MRNA CLEAVAGE COMPLEX 2 PROTEIN PCF11"/>
    <property type="match status" value="1"/>
</dbReference>
<name>A0A8I6RCV2_CIMLE</name>
<feature type="compositionally biased region" description="Polar residues" evidence="15">
    <location>
        <begin position="273"/>
        <end position="286"/>
    </location>
</feature>
<dbReference type="Gene3D" id="1.25.40.90">
    <property type="match status" value="1"/>
</dbReference>
<feature type="coiled-coil region" evidence="14">
    <location>
        <begin position="168"/>
        <end position="195"/>
    </location>
</feature>
<dbReference type="EnsemblMetazoa" id="XM_014388020.2">
    <property type="protein sequence ID" value="XP_014243506.1"/>
    <property type="gene ID" value="LOC106663303"/>
</dbReference>
<dbReference type="FunFam" id="1.25.40.90:FF:000015">
    <property type="entry name" value="Pre-mRNA cleavage complex 2 protein Pcf11"/>
    <property type="match status" value="1"/>
</dbReference>
<evidence type="ECO:0000256" key="1">
    <source>
        <dbReference type="ARBA" id="ARBA00004123"/>
    </source>
</evidence>
<dbReference type="GeneID" id="106663303"/>
<feature type="region of interest" description="Disordered" evidence="15">
    <location>
        <begin position="587"/>
        <end position="617"/>
    </location>
</feature>
<dbReference type="InterPro" id="IPR008942">
    <property type="entry name" value="ENTH_VHS"/>
</dbReference>
<dbReference type="Pfam" id="PF20845">
    <property type="entry name" value="Pcf11_helical"/>
    <property type="match status" value="1"/>
</dbReference>
<feature type="compositionally biased region" description="Basic and acidic residues" evidence="15">
    <location>
        <begin position="748"/>
        <end position="757"/>
    </location>
</feature>
<keyword evidence="4" id="KW-0597">Phosphoprotein</keyword>
<dbReference type="Pfam" id="PF23228">
    <property type="entry name" value="zf_PCFS4"/>
    <property type="match status" value="1"/>
</dbReference>
<dbReference type="Pfam" id="PF04818">
    <property type="entry name" value="CID"/>
    <property type="match status" value="1"/>
</dbReference>
<comment type="function">
    <text evidence="10">Component of pre-mRNA cleavage complex II, which promotes transcription termination by RNA polymerase II.</text>
</comment>
<dbReference type="PANTHER" id="PTHR15921">
    <property type="entry name" value="PRE-MRNA CLEAVAGE COMPLEX II"/>
    <property type="match status" value="1"/>
</dbReference>
<feature type="compositionally biased region" description="Polar residues" evidence="15">
    <location>
        <begin position="587"/>
        <end position="598"/>
    </location>
</feature>
<dbReference type="SMART" id="SM00582">
    <property type="entry name" value="RPR"/>
    <property type="match status" value="1"/>
</dbReference>
<dbReference type="OMA" id="QYHGGFN"/>
<evidence type="ECO:0000256" key="5">
    <source>
        <dbReference type="ARBA" id="ARBA00022664"/>
    </source>
</evidence>
<evidence type="ECO:0000256" key="4">
    <source>
        <dbReference type="ARBA" id="ARBA00022553"/>
    </source>
</evidence>
<keyword evidence="5" id="KW-0507">mRNA processing</keyword>
<accession>A0A8I6RCV2</accession>
<dbReference type="GO" id="GO:0031124">
    <property type="term" value="P:mRNA 3'-end processing"/>
    <property type="evidence" value="ECO:0007669"/>
    <property type="project" value="InterPro"/>
</dbReference>